<dbReference type="GO" id="GO:0016301">
    <property type="term" value="F:kinase activity"/>
    <property type="evidence" value="ECO:0007669"/>
    <property type="project" value="UniProtKB-KW"/>
</dbReference>
<keyword evidence="3" id="KW-1133">Transmembrane helix</keyword>
<keyword evidence="5" id="KW-1185">Reference proteome</keyword>
<dbReference type="PANTHER" id="PTHR32309:SF31">
    <property type="entry name" value="CAPSULAR EXOPOLYSACCHARIDE FAMILY"/>
    <property type="match status" value="1"/>
</dbReference>
<evidence type="ECO:0000313" key="4">
    <source>
        <dbReference type="EMBL" id="QDV84831.1"/>
    </source>
</evidence>
<dbReference type="InterPro" id="IPR050445">
    <property type="entry name" value="Bact_polysacc_biosynth/exp"/>
</dbReference>
<gene>
    <name evidence="4" type="primary">wzc</name>
    <name evidence="4" type="ORF">TBK1r_37830</name>
</gene>
<dbReference type="Proteomes" id="UP000318081">
    <property type="component" value="Chromosome"/>
</dbReference>
<organism evidence="4 5">
    <name type="scientific">Stieleria magnilauensis</name>
    <dbReference type="NCBI Taxonomy" id="2527963"/>
    <lineage>
        <taxon>Bacteria</taxon>
        <taxon>Pseudomonadati</taxon>
        <taxon>Planctomycetota</taxon>
        <taxon>Planctomycetia</taxon>
        <taxon>Pirellulales</taxon>
        <taxon>Pirellulaceae</taxon>
        <taxon>Stieleria</taxon>
    </lineage>
</organism>
<dbReference type="RefSeq" id="WP_145213623.1">
    <property type="nucleotide sequence ID" value="NZ_CP036432.1"/>
</dbReference>
<feature type="compositionally biased region" description="Basic and acidic residues" evidence="2">
    <location>
        <begin position="771"/>
        <end position="786"/>
    </location>
</feature>
<keyword evidence="4" id="KW-0808">Transferase</keyword>
<feature type="region of interest" description="Disordered" evidence="2">
    <location>
        <begin position="757"/>
        <end position="786"/>
    </location>
</feature>
<evidence type="ECO:0000256" key="1">
    <source>
        <dbReference type="SAM" id="Coils"/>
    </source>
</evidence>
<keyword evidence="3" id="KW-0472">Membrane</keyword>
<dbReference type="Gene3D" id="3.40.50.300">
    <property type="entry name" value="P-loop containing nucleotide triphosphate hydrolases"/>
    <property type="match status" value="1"/>
</dbReference>
<keyword evidence="1" id="KW-0175">Coiled coil</keyword>
<dbReference type="InterPro" id="IPR027417">
    <property type="entry name" value="P-loop_NTPase"/>
</dbReference>
<dbReference type="SUPFAM" id="SSF52540">
    <property type="entry name" value="P-loop containing nucleoside triphosphate hydrolases"/>
    <property type="match status" value="1"/>
</dbReference>
<feature type="transmembrane region" description="Helical" evidence="3">
    <location>
        <begin position="49"/>
        <end position="71"/>
    </location>
</feature>
<evidence type="ECO:0000313" key="5">
    <source>
        <dbReference type="Proteomes" id="UP000318081"/>
    </source>
</evidence>
<dbReference type="EMBL" id="CP036432">
    <property type="protein sequence ID" value="QDV84831.1"/>
    <property type="molecule type" value="Genomic_DNA"/>
</dbReference>
<keyword evidence="4" id="KW-0418">Kinase</keyword>
<evidence type="ECO:0000256" key="3">
    <source>
        <dbReference type="SAM" id="Phobius"/>
    </source>
</evidence>
<feature type="coiled-coil region" evidence="1">
    <location>
        <begin position="243"/>
        <end position="382"/>
    </location>
</feature>
<protein>
    <submittedName>
        <fullName evidence="4">Tyrosine-protein kinase wzc</fullName>
        <ecNumber evidence="4">2.7.10.-</ecNumber>
    </submittedName>
</protein>
<reference evidence="4 5" key="1">
    <citation type="submission" date="2019-02" db="EMBL/GenBank/DDBJ databases">
        <title>Deep-cultivation of Planctomycetes and their phenomic and genomic characterization uncovers novel biology.</title>
        <authorList>
            <person name="Wiegand S."/>
            <person name="Jogler M."/>
            <person name="Boedeker C."/>
            <person name="Pinto D."/>
            <person name="Vollmers J."/>
            <person name="Rivas-Marin E."/>
            <person name="Kohn T."/>
            <person name="Peeters S.H."/>
            <person name="Heuer A."/>
            <person name="Rast P."/>
            <person name="Oberbeckmann S."/>
            <person name="Bunk B."/>
            <person name="Jeske O."/>
            <person name="Meyerdierks A."/>
            <person name="Storesund J.E."/>
            <person name="Kallscheuer N."/>
            <person name="Luecker S."/>
            <person name="Lage O.M."/>
            <person name="Pohl T."/>
            <person name="Merkel B.J."/>
            <person name="Hornburger P."/>
            <person name="Mueller R.-W."/>
            <person name="Bruemmer F."/>
            <person name="Labrenz M."/>
            <person name="Spormann A.M."/>
            <person name="Op den Camp H."/>
            <person name="Overmann J."/>
            <person name="Amann R."/>
            <person name="Jetten M.S.M."/>
            <person name="Mascher T."/>
            <person name="Medema M.H."/>
            <person name="Devos D.P."/>
            <person name="Kaster A.-K."/>
            <person name="Ovreas L."/>
            <person name="Rohde M."/>
            <person name="Galperin M.Y."/>
            <person name="Jogler C."/>
        </authorList>
    </citation>
    <scope>NUCLEOTIDE SEQUENCE [LARGE SCALE GENOMIC DNA]</scope>
    <source>
        <strain evidence="4 5">TBK1r</strain>
    </source>
</reference>
<keyword evidence="3" id="KW-0812">Transmembrane</keyword>
<name>A0ABX5XU77_9BACT</name>
<proteinExistence type="predicted"/>
<accession>A0ABX5XU77</accession>
<evidence type="ECO:0000256" key="2">
    <source>
        <dbReference type="SAM" id="MobiDB-lite"/>
    </source>
</evidence>
<dbReference type="EC" id="2.7.10.-" evidence="4"/>
<feature type="region of interest" description="Disordered" evidence="2">
    <location>
        <begin position="715"/>
        <end position="744"/>
    </location>
</feature>
<dbReference type="PANTHER" id="PTHR32309">
    <property type="entry name" value="TYROSINE-PROTEIN KINASE"/>
    <property type="match status" value="1"/>
</dbReference>
<sequence>MQIESPTDEGRRAAASDGPAPLMHHAIGASIYRGIPEFSDLMLACRHHLTLTFVVGSVLAGTLAMVAWSWIRPSYHAEALVRVREKQNVVFTPQTSRSEDLAFFRSQAALVRSHQVLSAAFDDDEVQQLTHVVPAGNRVEWLDGLLRVETQSGSEVISITVHHETPLVAQAFCNAITRAYLDEITHRMMSDRKLRETQLEQAVVAADLQLDKLWEDLNSVARSVGSDSSESLTIRDEMQFQSYRDYAQQLQAAQLRGNQLQSQLDELQASHEGQPAVSEEVVEKLLRQNHEVSTARKQLMGLELQCQQMEKIAVSADSPQMRRLTDQRDRFAEELEQLIQRTRAEISETLQIQTQSEHQQLFAKLKQQIELNRSEKEFLRERLTELNSVVVRAAPKTAVPLDMSRHAVERQSRLADGLWKTLQEFRIEGRSQSRVALQSLATLPTQANHSRQLRAAAASGAGGWMLIMFVVGYLEWRDCRVRSPRDLVSRSRLPVFGTNSYAATQSKFGFGLRQKQTSGGVREAAARIFLRNQDSADCVTLMVTSCVANESRHLISQELAVVLGGFHRRVLLIDCDTDRGQLSRALGASRSDGIRQLPIGNQAPAVETIAALLVATNVDEVDFMPIGTPNADHAWIDPKTLRQVIDALRSRYDAIIVNGPSWMGATEGTLLAEEVDSSVFAVFVDDSRWNQLVLCEESARQAGIPLSGSIFHSGTGKSGLRLQPDRSKNDRAASPAADDTESETALRLEIDALQDELRRVQADGQPQGGPKESDTMTAKTEDVNHS</sequence>